<dbReference type="InterPro" id="IPR001680">
    <property type="entry name" value="WD40_rpt"/>
</dbReference>
<feature type="region of interest" description="Disordered" evidence="1">
    <location>
        <begin position="412"/>
        <end position="438"/>
    </location>
</feature>
<dbReference type="PANTHER" id="PTHR16038:SF4">
    <property type="entry name" value="WD REPEAT-CONTAINING PROTEIN 74"/>
    <property type="match status" value="1"/>
</dbReference>
<dbReference type="AlphaFoldDB" id="A0AAJ6ZK75"/>
<dbReference type="PANTHER" id="PTHR16038">
    <property type="entry name" value="NOP SEVEN ASSOCIATED PROTEIN 1"/>
    <property type="match status" value="1"/>
</dbReference>
<dbReference type="KEGG" id="pxu:106122764"/>
<dbReference type="GO" id="GO:0042273">
    <property type="term" value="P:ribosomal large subunit biogenesis"/>
    <property type="evidence" value="ECO:0007669"/>
    <property type="project" value="InterPro"/>
</dbReference>
<reference evidence="2" key="1">
    <citation type="submission" date="2025-08" db="UniProtKB">
        <authorList>
            <consortium name="RefSeq"/>
        </authorList>
    </citation>
    <scope>IDENTIFICATION</scope>
</reference>
<sequence>MLKDKQFDIFIASHIGSFKHVKYYTESSKNSKKCLENLVSIKSLEKKDGITAMSWSNEHQTEIILAKKNGVIQYYDTEQGKFTKSYRMDVDTQSIVGVGQHENTLLAGVSSGFVKICAKTNESVISVGGKIDKMRIFQDDTTLFATGGQENDLKVWRLGETEPVFSAKNRPNDWLQLRVPIWVSDLAFMPGQGGNILAICSRYGYVRLYDTRAQRRPVCNVDFQNGMAATCLQPSFDDRQVLVGFGRGQLHQVDLRRGKPDKGYKGSVGGVTDIGINREQRLVVTTSLDRHLRVHSYDTKELVYKLYVTSKPSNVLIQTATSTPLLNPPQFEEKQEEIKEEDSDDLDELFDEMVPVREKRRKKDQNDIETENTKLETKIEDIGEVKPSTEGSTDVGIEDSIEDKEAKIMQLLKSTERQKRKMEKRKREKKAKSVFYNA</sequence>
<evidence type="ECO:0000313" key="2">
    <source>
        <dbReference type="RefSeq" id="XP_013174306.1"/>
    </source>
</evidence>
<evidence type="ECO:0000256" key="1">
    <source>
        <dbReference type="SAM" id="MobiDB-lite"/>
    </source>
</evidence>
<dbReference type="InterPro" id="IPR015943">
    <property type="entry name" value="WD40/YVTN_repeat-like_dom_sf"/>
</dbReference>
<dbReference type="GO" id="GO:0005730">
    <property type="term" value="C:nucleolus"/>
    <property type="evidence" value="ECO:0007669"/>
    <property type="project" value="InterPro"/>
</dbReference>
<dbReference type="Proteomes" id="UP000694872">
    <property type="component" value="Unplaced"/>
</dbReference>
<dbReference type="SMART" id="SM00320">
    <property type="entry name" value="WD40"/>
    <property type="match status" value="4"/>
</dbReference>
<dbReference type="SUPFAM" id="SSF50978">
    <property type="entry name" value="WD40 repeat-like"/>
    <property type="match status" value="1"/>
</dbReference>
<protein>
    <submittedName>
        <fullName evidence="2">WD repeat-containing protein 74</fullName>
    </submittedName>
</protein>
<dbReference type="GO" id="GO:0030687">
    <property type="term" value="C:preribosome, large subunit precursor"/>
    <property type="evidence" value="ECO:0007669"/>
    <property type="project" value="TreeGrafter"/>
</dbReference>
<dbReference type="InterPro" id="IPR037379">
    <property type="entry name" value="WDR74/Nsa1"/>
</dbReference>
<dbReference type="GeneID" id="106122764"/>
<name>A0AAJ6ZK75_PAPXU</name>
<dbReference type="InterPro" id="IPR036322">
    <property type="entry name" value="WD40_repeat_dom_sf"/>
</dbReference>
<proteinExistence type="predicted"/>
<dbReference type="RefSeq" id="XP_013174306.1">
    <property type="nucleotide sequence ID" value="XM_013318852.1"/>
</dbReference>
<feature type="compositionally biased region" description="Basic residues" evidence="1">
    <location>
        <begin position="418"/>
        <end position="432"/>
    </location>
</feature>
<dbReference type="Gene3D" id="2.130.10.10">
    <property type="entry name" value="YVTN repeat-like/Quinoprotein amine dehydrogenase"/>
    <property type="match status" value="1"/>
</dbReference>
<accession>A0AAJ6ZK75</accession>
<gene>
    <name evidence="2" type="primary">LOC106122764</name>
</gene>
<organism evidence="2">
    <name type="scientific">Papilio xuthus</name>
    <name type="common">Asian swallowtail butterfly</name>
    <dbReference type="NCBI Taxonomy" id="66420"/>
    <lineage>
        <taxon>Eukaryota</taxon>
        <taxon>Metazoa</taxon>
        <taxon>Ecdysozoa</taxon>
        <taxon>Arthropoda</taxon>
        <taxon>Hexapoda</taxon>
        <taxon>Insecta</taxon>
        <taxon>Pterygota</taxon>
        <taxon>Neoptera</taxon>
        <taxon>Endopterygota</taxon>
        <taxon>Lepidoptera</taxon>
        <taxon>Glossata</taxon>
        <taxon>Ditrysia</taxon>
        <taxon>Papilionoidea</taxon>
        <taxon>Papilionidae</taxon>
        <taxon>Papilioninae</taxon>
        <taxon>Papilio</taxon>
    </lineage>
</organism>